<proteinExistence type="predicted"/>
<feature type="chain" id="PRO_5046666957" description="Right handed beta helix domain-containing protein" evidence="2">
    <location>
        <begin position="26"/>
        <end position="450"/>
    </location>
</feature>
<dbReference type="Proteomes" id="UP001230915">
    <property type="component" value="Unassembled WGS sequence"/>
</dbReference>
<dbReference type="EMBL" id="JAVHUL010000027">
    <property type="protein sequence ID" value="MDQ7917944.1"/>
    <property type="molecule type" value="Genomic_DNA"/>
</dbReference>
<protein>
    <recommendedName>
        <fullName evidence="5">Right handed beta helix domain-containing protein</fullName>
    </recommendedName>
</protein>
<gene>
    <name evidence="3" type="ORF">RBU60_10185</name>
</gene>
<evidence type="ECO:0000313" key="3">
    <source>
        <dbReference type="EMBL" id="MDQ7917944.1"/>
    </source>
</evidence>
<evidence type="ECO:0000313" key="4">
    <source>
        <dbReference type="Proteomes" id="UP001230915"/>
    </source>
</evidence>
<name>A0ABU1A2L8_9FLAO</name>
<dbReference type="InterPro" id="IPR011050">
    <property type="entry name" value="Pectin_lyase_fold/virulence"/>
</dbReference>
<feature type="region of interest" description="Disordered" evidence="1">
    <location>
        <begin position="36"/>
        <end position="80"/>
    </location>
</feature>
<dbReference type="SMART" id="SM00710">
    <property type="entry name" value="PbH1"/>
    <property type="match status" value="4"/>
</dbReference>
<comment type="caution">
    <text evidence="3">The sequence shown here is derived from an EMBL/GenBank/DDBJ whole genome shotgun (WGS) entry which is preliminary data.</text>
</comment>
<sequence length="450" mass="49847">MKTLQLKFKTVLFLFLIGFFLASCGNDKKENTTNVDEELDTQQVDNPTSPNNSDGATSPKSKQDDKSQIAPEEDGSTSPDFSEANAAAILLECNYFSEHSNAVLKDNPEAPIDYIITCITRIDGKLTIEPGVVIAFEQDAGLDFKSKSSFKMKGTAEKPIILTGKEKIKGFWWGVRTESTSITNTMDYVTIDYAGGGSKAGLVINNEKSSVTLEHCTFSNSKNYGMITYKGVDKDVQNIVMNNCNFTKNKIPVHSDASRLRLFNGSNKFAGNDKDYIHLEGGTMRGDATWAKLDVPYFLQNNFTIKEGVFTVAPGTEVIMSSQKWIHISEEASLIMVGTAEKPITIRGERDVAGFWQQINVKSSSPLNEIGHVIIENAGRTTKKPNGAVFFERSRFLNIHDVVFRNCFEYGITVQDATRSNLKYANLSVDNTPKLFSDWNGKEIANPNNP</sequence>
<evidence type="ECO:0008006" key="5">
    <source>
        <dbReference type="Google" id="ProtNLM"/>
    </source>
</evidence>
<dbReference type="InterPro" id="IPR006626">
    <property type="entry name" value="PbH1"/>
</dbReference>
<organism evidence="3 4">
    <name type="scientific">Mesonia profundi</name>
    <dbReference type="NCBI Taxonomy" id="3070998"/>
    <lineage>
        <taxon>Bacteria</taxon>
        <taxon>Pseudomonadati</taxon>
        <taxon>Bacteroidota</taxon>
        <taxon>Flavobacteriia</taxon>
        <taxon>Flavobacteriales</taxon>
        <taxon>Flavobacteriaceae</taxon>
        <taxon>Mesonia</taxon>
    </lineage>
</organism>
<accession>A0ABU1A2L8</accession>
<feature type="signal peptide" evidence="2">
    <location>
        <begin position="1"/>
        <end position="25"/>
    </location>
</feature>
<dbReference type="RefSeq" id="WP_308864820.1">
    <property type="nucleotide sequence ID" value="NZ_JAVHUL010000027.1"/>
</dbReference>
<dbReference type="SUPFAM" id="SSF51126">
    <property type="entry name" value="Pectin lyase-like"/>
    <property type="match status" value="2"/>
</dbReference>
<keyword evidence="2" id="KW-0732">Signal</keyword>
<evidence type="ECO:0000256" key="1">
    <source>
        <dbReference type="SAM" id="MobiDB-lite"/>
    </source>
</evidence>
<evidence type="ECO:0000256" key="2">
    <source>
        <dbReference type="SAM" id="SignalP"/>
    </source>
</evidence>
<dbReference type="Gene3D" id="2.160.20.10">
    <property type="entry name" value="Single-stranded right-handed beta-helix, Pectin lyase-like"/>
    <property type="match status" value="1"/>
</dbReference>
<feature type="compositionally biased region" description="Polar residues" evidence="1">
    <location>
        <begin position="41"/>
        <end position="60"/>
    </location>
</feature>
<dbReference type="InterPro" id="IPR012334">
    <property type="entry name" value="Pectin_lyas_fold"/>
</dbReference>
<reference evidence="3 4" key="1">
    <citation type="submission" date="2023-08" db="EMBL/GenBank/DDBJ databases">
        <title>Mesonia sp. MT50, isolated from deep-sea sediment of the Mariana Trench.</title>
        <authorList>
            <person name="Fu H."/>
        </authorList>
    </citation>
    <scope>NUCLEOTIDE SEQUENCE [LARGE SCALE GENOMIC DNA]</scope>
    <source>
        <strain evidence="3 4">MT50</strain>
    </source>
</reference>
<dbReference type="PROSITE" id="PS51257">
    <property type="entry name" value="PROKAR_LIPOPROTEIN"/>
    <property type="match status" value="1"/>
</dbReference>
<keyword evidence="4" id="KW-1185">Reference proteome</keyword>